<dbReference type="InParanoid" id="Q02CN6"/>
<accession>Q02CN6</accession>
<dbReference type="EMBL" id="CP000473">
    <property type="protein sequence ID" value="ABJ81180.1"/>
    <property type="molecule type" value="Genomic_DNA"/>
</dbReference>
<evidence type="ECO:0000313" key="1">
    <source>
        <dbReference type="EMBL" id="ABJ81180.1"/>
    </source>
</evidence>
<proteinExistence type="predicted"/>
<dbReference type="eggNOG" id="ENOG5033IGR">
    <property type="taxonomic scope" value="Bacteria"/>
</dbReference>
<dbReference type="OrthoDB" id="129739at2"/>
<protein>
    <recommendedName>
        <fullName evidence="2">STAS/SEC14 domain-containing protein</fullName>
    </recommendedName>
</protein>
<organism evidence="1">
    <name type="scientific">Solibacter usitatus (strain Ellin6076)</name>
    <dbReference type="NCBI Taxonomy" id="234267"/>
    <lineage>
        <taxon>Bacteria</taxon>
        <taxon>Pseudomonadati</taxon>
        <taxon>Acidobacteriota</taxon>
        <taxon>Terriglobia</taxon>
        <taxon>Bryobacterales</taxon>
        <taxon>Solibacteraceae</taxon>
        <taxon>Candidatus Solibacter</taxon>
    </lineage>
</organism>
<sequence>MPITYQIDRRAAFIRTRCFGNVTLEEVRDHFRQLVKEPDLPQFLDVFLDLRDMASSPSAGQIREAGNTIARLPPAVRFGACAIVAQRDAIYGISRMFSVFVEPFFTAISAFRSASEAETWLRAHHSKEMAAAATSPKGPWADFL</sequence>
<dbReference type="HOGENOM" id="CLU_1924802_0_0_0"/>
<dbReference type="KEGG" id="sus:Acid_0166"/>
<evidence type="ECO:0008006" key="2">
    <source>
        <dbReference type="Google" id="ProtNLM"/>
    </source>
</evidence>
<dbReference type="AlphaFoldDB" id="Q02CN6"/>
<name>Q02CN6_SOLUE</name>
<gene>
    <name evidence="1" type="ordered locus">Acid_0166</name>
</gene>
<reference evidence="1" key="1">
    <citation type="submission" date="2006-10" db="EMBL/GenBank/DDBJ databases">
        <title>Complete sequence of Solibacter usitatus Ellin6076.</title>
        <authorList>
            <consortium name="US DOE Joint Genome Institute"/>
            <person name="Copeland A."/>
            <person name="Lucas S."/>
            <person name="Lapidus A."/>
            <person name="Barry K."/>
            <person name="Detter J.C."/>
            <person name="Glavina del Rio T."/>
            <person name="Hammon N."/>
            <person name="Israni S."/>
            <person name="Dalin E."/>
            <person name="Tice H."/>
            <person name="Pitluck S."/>
            <person name="Thompson L.S."/>
            <person name="Brettin T."/>
            <person name="Bruce D."/>
            <person name="Han C."/>
            <person name="Tapia R."/>
            <person name="Gilna P."/>
            <person name="Schmutz J."/>
            <person name="Larimer F."/>
            <person name="Land M."/>
            <person name="Hauser L."/>
            <person name="Kyrpides N."/>
            <person name="Mikhailova N."/>
            <person name="Janssen P.H."/>
            <person name="Kuske C.R."/>
            <person name="Richardson P."/>
        </authorList>
    </citation>
    <scope>NUCLEOTIDE SEQUENCE</scope>
    <source>
        <strain evidence="1">Ellin6076</strain>
    </source>
</reference>